<organism evidence="1 2">
    <name type="scientific">Lecanicillium saksenae</name>
    <dbReference type="NCBI Taxonomy" id="468837"/>
    <lineage>
        <taxon>Eukaryota</taxon>
        <taxon>Fungi</taxon>
        <taxon>Dikarya</taxon>
        <taxon>Ascomycota</taxon>
        <taxon>Pezizomycotina</taxon>
        <taxon>Sordariomycetes</taxon>
        <taxon>Hypocreomycetidae</taxon>
        <taxon>Hypocreales</taxon>
        <taxon>Cordycipitaceae</taxon>
        <taxon>Lecanicillium</taxon>
    </lineage>
</organism>
<dbReference type="EMBL" id="JANAKD010000563">
    <property type="protein sequence ID" value="KAJ3492744.1"/>
    <property type="molecule type" value="Genomic_DNA"/>
</dbReference>
<keyword evidence="2" id="KW-1185">Reference proteome</keyword>
<accession>A0ACC1QV28</accession>
<protein>
    <submittedName>
        <fullName evidence="1">Uncharacterized protein</fullName>
    </submittedName>
</protein>
<evidence type="ECO:0000313" key="1">
    <source>
        <dbReference type="EMBL" id="KAJ3492744.1"/>
    </source>
</evidence>
<gene>
    <name evidence="1" type="ORF">NLG97_g5170</name>
</gene>
<sequence>MEVIIVGAGIAGLSLALALARTGHRVVILEAAPALAELGAGVQMTPLAMRYLFEWGMKDDIMASSIIPEIMNVRDGATGEVLAPIPTGEMEDRYGAPYIVVHRAVLHDLLHRHATRAGAEVRLDSRVVRYDFPNGAVDLHNGTRVTADLVIGADGINSFSRRQLLGDVNTSAKPTGLAALRTMAEVVQMKADPMLADMADLDTYSSHLWIAPDSFVMAYLIREASLFNVVLSHPDDVDMSKFTIEEYRAFAKDLVKDYEPSCSTLTTATGSGA</sequence>
<dbReference type="Proteomes" id="UP001148737">
    <property type="component" value="Unassembled WGS sequence"/>
</dbReference>
<evidence type="ECO:0000313" key="2">
    <source>
        <dbReference type="Proteomes" id="UP001148737"/>
    </source>
</evidence>
<name>A0ACC1QV28_9HYPO</name>
<comment type="caution">
    <text evidence="1">The sequence shown here is derived from an EMBL/GenBank/DDBJ whole genome shotgun (WGS) entry which is preliminary data.</text>
</comment>
<reference evidence="1" key="1">
    <citation type="submission" date="2022-07" db="EMBL/GenBank/DDBJ databases">
        <title>Genome Sequence of Lecanicillium saksenae.</title>
        <authorList>
            <person name="Buettner E."/>
        </authorList>
    </citation>
    <scope>NUCLEOTIDE SEQUENCE</scope>
    <source>
        <strain evidence="1">VT-O1</strain>
    </source>
</reference>
<proteinExistence type="predicted"/>